<dbReference type="AlphaFoldDB" id="A0A0M0JW73"/>
<dbReference type="InterPro" id="IPR035937">
    <property type="entry name" value="FPG_N"/>
</dbReference>
<dbReference type="OrthoDB" id="10031947at2759"/>
<dbReference type="SUPFAM" id="SSF46946">
    <property type="entry name" value="S13-like H2TH domain"/>
    <property type="match status" value="1"/>
</dbReference>
<proteinExistence type="inferred from homology"/>
<accession>A0A0M0JW73</accession>
<dbReference type="GO" id="GO:0003684">
    <property type="term" value="F:damaged DNA binding"/>
    <property type="evidence" value="ECO:0007669"/>
    <property type="project" value="InterPro"/>
</dbReference>
<evidence type="ECO:0000256" key="1">
    <source>
        <dbReference type="ARBA" id="ARBA00009409"/>
    </source>
</evidence>
<gene>
    <name evidence="3" type="ORF">Ctob_004437</name>
</gene>
<evidence type="ECO:0000313" key="4">
    <source>
        <dbReference type="Proteomes" id="UP000037460"/>
    </source>
</evidence>
<comment type="similarity">
    <text evidence="1">Belongs to the FPG family.</text>
</comment>
<dbReference type="GO" id="GO:0008270">
    <property type="term" value="F:zinc ion binding"/>
    <property type="evidence" value="ECO:0007669"/>
    <property type="project" value="InterPro"/>
</dbReference>
<dbReference type="GO" id="GO:0005634">
    <property type="term" value="C:nucleus"/>
    <property type="evidence" value="ECO:0007669"/>
    <property type="project" value="TreeGrafter"/>
</dbReference>
<feature type="domain" description="Formamidopyrimidine-DNA glycosylase H2TH DNA-binding" evidence="2">
    <location>
        <begin position="64"/>
        <end position="154"/>
    </location>
</feature>
<dbReference type="Proteomes" id="UP000037460">
    <property type="component" value="Unassembled WGS sequence"/>
</dbReference>
<protein>
    <submittedName>
        <fullName evidence="3">Formamidopyrimidine-DNA glycosylase</fullName>
    </submittedName>
</protein>
<dbReference type="Pfam" id="PF06831">
    <property type="entry name" value="H2TH"/>
    <property type="match status" value="1"/>
</dbReference>
<evidence type="ECO:0000259" key="2">
    <source>
        <dbReference type="SMART" id="SM01232"/>
    </source>
</evidence>
<dbReference type="PANTHER" id="PTHR22993">
    <property type="entry name" value="FORMAMIDOPYRIMIDINE-DNA GLYCOSYLASE"/>
    <property type="match status" value="1"/>
</dbReference>
<name>A0A0M0JW73_9EUKA</name>
<dbReference type="Gene3D" id="1.10.8.50">
    <property type="match status" value="1"/>
</dbReference>
<organism evidence="3 4">
    <name type="scientific">Chrysochromulina tobinii</name>
    <dbReference type="NCBI Taxonomy" id="1460289"/>
    <lineage>
        <taxon>Eukaryota</taxon>
        <taxon>Haptista</taxon>
        <taxon>Haptophyta</taxon>
        <taxon>Prymnesiophyceae</taxon>
        <taxon>Prymnesiales</taxon>
        <taxon>Chrysochromulinaceae</taxon>
        <taxon>Chrysochromulina</taxon>
    </lineage>
</organism>
<dbReference type="GO" id="GO:0006284">
    <property type="term" value="P:base-excision repair"/>
    <property type="evidence" value="ECO:0007669"/>
    <property type="project" value="InterPro"/>
</dbReference>
<dbReference type="Gene3D" id="3.20.190.10">
    <property type="entry name" value="MutM-like, N-terminal"/>
    <property type="match status" value="1"/>
</dbReference>
<reference evidence="4" key="1">
    <citation type="journal article" date="2015" name="PLoS Genet.">
        <title>Genome Sequence and Transcriptome Analyses of Chrysochromulina tobin: Metabolic Tools for Enhanced Algal Fitness in the Prominent Order Prymnesiales (Haptophyceae).</title>
        <authorList>
            <person name="Hovde B.T."/>
            <person name="Deodato C.R."/>
            <person name="Hunsperger H.M."/>
            <person name="Ryken S.A."/>
            <person name="Yost W."/>
            <person name="Jha R.K."/>
            <person name="Patterson J."/>
            <person name="Monnat R.J. Jr."/>
            <person name="Barlow S.B."/>
            <person name="Starkenburg S.R."/>
            <person name="Cattolico R.A."/>
        </authorList>
    </citation>
    <scope>NUCLEOTIDE SEQUENCE</scope>
    <source>
        <strain evidence="4">CCMP291</strain>
    </source>
</reference>
<dbReference type="GO" id="GO:0019104">
    <property type="term" value="F:DNA N-glycosylase activity"/>
    <property type="evidence" value="ECO:0007669"/>
    <property type="project" value="TreeGrafter"/>
</dbReference>
<dbReference type="InterPro" id="IPR015886">
    <property type="entry name" value="H2TH_FPG"/>
</dbReference>
<dbReference type="EMBL" id="JWZX01002239">
    <property type="protein sequence ID" value="KOO30378.1"/>
    <property type="molecule type" value="Genomic_DNA"/>
</dbReference>
<evidence type="ECO:0000313" key="3">
    <source>
        <dbReference type="EMBL" id="KOO30378.1"/>
    </source>
</evidence>
<keyword evidence="4" id="KW-1185">Reference proteome</keyword>
<comment type="caution">
    <text evidence="3">The sequence shown here is derived from an EMBL/GenBank/DDBJ whole genome shotgun (WGS) entry which is preliminary data.</text>
</comment>
<dbReference type="InterPro" id="IPR010979">
    <property type="entry name" value="Ribosomal_uS13-like_H2TH"/>
</dbReference>
<dbReference type="GO" id="GO:0003906">
    <property type="term" value="F:DNA-(apurinic or apyrimidinic site) endonuclease activity"/>
    <property type="evidence" value="ECO:0007669"/>
    <property type="project" value="InterPro"/>
</dbReference>
<dbReference type="PANTHER" id="PTHR22993:SF9">
    <property type="entry name" value="FORMAMIDOPYRIMIDINE-DNA GLYCOSYLASE"/>
    <property type="match status" value="1"/>
</dbReference>
<dbReference type="SMART" id="SM01232">
    <property type="entry name" value="H2TH"/>
    <property type="match status" value="1"/>
</dbReference>
<sequence length="221" mass="24117">MSGSWARQRSAHSRIVFELSRPSAVSGAPQEEAALRLFFNDQRMFGTLTVCLDQALLEKKLESLGPSWLQPNGLSLDEFMKIVDRQRSKKAGRAVPVAKFLMDQSKVASIGNYLLSESLYKAQVHPFAVCGDLSNADWAALHEAASRTTVASYASQAALAAAAGDGALSATYGTFAEMEPAFQLLVYRRSEADGLPVRQEEGPHGRSIFWVPEKQTRGRPA</sequence>